<dbReference type="STRING" id="4829.A0A163M1I5"/>
<dbReference type="EMBL" id="LT553181">
    <property type="protein sequence ID" value="SAM00388.1"/>
    <property type="molecule type" value="Genomic_DNA"/>
</dbReference>
<dbReference type="GO" id="GO:0004553">
    <property type="term" value="F:hydrolase activity, hydrolyzing O-glycosyl compounds"/>
    <property type="evidence" value="ECO:0007669"/>
    <property type="project" value="InterPro"/>
</dbReference>
<evidence type="ECO:0000313" key="4">
    <source>
        <dbReference type="EMBL" id="SAM00388.1"/>
    </source>
</evidence>
<dbReference type="InterPro" id="IPR003610">
    <property type="entry name" value="CBM5/12"/>
</dbReference>
<dbReference type="InterPro" id="IPR035892">
    <property type="entry name" value="C2_domain_sf"/>
</dbReference>
<dbReference type="AlphaFoldDB" id="A0A163M1I5"/>
<feature type="compositionally biased region" description="Low complexity" evidence="2">
    <location>
        <begin position="11"/>
        <end position="22"/>
    </location>
</feature>
<proteinExistence type="predicted"/>
<feature type="compositionally biased region" description="Polar residues" evidence="2">
    <location>
        <begin position="1"/>
        <end position="10"/>
    </location>
</feature>
<dbReference type="PANTHER" id="PTHR47052:SF3">
    <property type="entry name" value="INGRESSION PROTEIN 1"/>
    <property type="match status" value="1"/>
</dbReference>
<dbReference type="CDD" id="cd12214">
    <property type="entry name" value="ChiA1_BD"/>
    <property type="match status" value="1"/>
</dbReference>
<dbReference type="Proteomes" id="UP000078561">
    <property type="component" value="Unassembled WGS sequence"/>
</dbReference>
<dbReference type="GO" id="GO:0030246">
    <property type="term" value="F:carbohydrate binding"/>
    <property type="evidence" value="ECO:0007669"/>
    <property type="project" value="InterPro"/>
</dbReference>
<dbReference type="Gene3D" id="2.60.40.150">
    <property type="entry name" value="C2 domain"/>
    <property type="match status" value="1"/>
</dbReference>
<dbReference type="GO" id="GO:0005975">
    <property type="term" value="P:carbohydrate metabolic process"/>
    <property type="evidence" value="ECO:0007669"/>
    <property type="project" value="InterPro"/>
</dbReference>
<evidence type="ECO:0000313" key="5">
    <source>
        <dbReference type="Proteomes" id="UP000078561"/>
    </source>
</evidence>
<keyword evidence="5" id="KW-1185">Reference proteome</keyword>
<dbReference type="SUPFAM" id="SSF49562">
    <property type="entry name" value="C2 domain (Calcium/lipid-binding domain, CaLB)"/>
    <property type="match status" value="1"/>
</dbReference>
<accession>A0A163M1I5</accession>
<dbReference type="PROSITE" id="PS50004">
    <property type="entry name" value="C2"/>
    <property type="match status" value="1"/>
</dbReference>
<dbReference type="PANTHER" id="PTHR47052">
    <property type="entry name" value="CONSERVED SERINE PROLINE-RICH PROTEIN (AFU_ORTHOLOGUE AFUA_2G01790)"/>
    <property type="match status" value="1"/>
</dbReference>
<feature type="compositionally biased region" description="Basic and acidic residues" evidence="2">
    <location>
        <begin position="225"/>
        <end position="294"/>
    </location>
</feature>
<feature type="domain" description="C2" evidence="3">
    <location>
        <begin position="17"/>
        <end position="137"/>
    </location>
</feature>
<protein>
    <recommendedName>
        <fullName evidence="3">C2 domain-containing protein</fullName>
    </recommendedName>
</protein>
<dbReference type="Pfam" id="PF00168">
    <property type="entry name" value="C2"/>
    <property type="match status" value="1"/>
</dbReference>
<dbReference type="OrthoDB" id="270970at2759"/>
<dbReference type="InterPro" id="IPR052981">
    <property type="entry name" value="Ingression_C2_domain"/>
</dbReference>
<feature type="region of interest" description="Disordered" evidence="2">
    <location>
        <begin position="225"/>
        <end position="308"/>
    </location>
</feature>
<dbReference type="InterPro" id="IPR036573">
    <property type="entry name" value="CBM_sf_5/12"/>
</dbReference>
<feature type="region of interest" description="Disordered" evidence="2">
    <location>
        <begin position="163"/>
        <end position="185"/>
    </location>
</feature>
<keyword evidence="1" id="KW-0378">Hydrolase</keyword>
<dbReference type="Pfam" id="PF02839">
    <property type="entry name" value="CBM_5_12"/>
    <property type="match status" value="1"/>
</dbReference>
<dbReference type="InParanoid" id="A0A163M1I5"/>
<sequence length="348" mass="39440">MNQQQGSFEYNSSSTTWNSNDNVARTSSTHVQGGTQVLHVNAIGANFEKDGQKIGTQDPFFQFTVNLEDKKSFQKTFTHNNGGKTPSWNQSFNVTLMGEPDLFVEVLDEEKTAPALIGFAAIPINQVVHAQGAALNGHFDLYDVKNNVVGSLHLILQAQGFQNSSNQQPSQESRGQSYVNEAHQKRCKSIRNKEHASDAAGAIFGGALAIGAGLLGKKYYDGHKKEEEEERERQEEEERRQQDYTQREEELKRRESEFGEREAREKEERRQREENERRQGGGDHHHKSHHEDNHHQHHHKSANEWDPVGTYAAGDRVEYHGRTYLCLQGHTSNPTWEPTVAASLWRAA</sequence>
<name>A0A163M1I5_ABSGL</name>
<gene>
    <name evidence="4" type="primary">ABSGL_06069.1 scaffold 7611</name>
</gene>
<reference evidence="4" key="1">
    <citation type="submission" date="2016-04" db="EMBL/GenBank/DDBJ databases">
        <authorList>
            <person name="Evans L.H."/>
            <person name="Alamgir A."/>
            <person name="Owens N."/>
            <person name="Weber N.D."/>
            <person name="Virtaneva K."/>
            <person name="Barbian K."/>
            <person name="Babar A."/>
            <person name="Rosenke K."/>
        </authorList>
    </citation>
    <scope>NUCLEOTIDE SEQUENCE [LARGE SCALE GENOMIC DNA]</scope>
    <source>
        <strain evidence="4">CBS 101.48</strain>
    </source>
</reference>
<evidence type="ECO:0000256" key="1">
    <source>
        <dbReference type="ARBA" id="ARBA00022801"/>
    </source>
</evidence>
<dbReference type="GO" id="GO:0005576">
    <property type="term" value="C:extracellular region"/>
    <property type="evidence" value="ECO:0007669"/>
    <property type="project" value="InterPro"/>
</dbReference>
<dbReference type="SMART" id="SM00239">
    <property type="entry name" value="C2"/>
    <property type="match status" value="1"/>
</dbReference>
<dbReference type="InterPro" id="IPR000008">
    <property type="entry name" value="C2_dom"/>
</dbReference>
<evidence type="ECO:0000259" key="3">
    <source>
        <dbReference type="PROSITE" id="PS50004"/>
    </source>
</evidence>
<dbReference type="SUPFAM" id="SSF51055">
    <property type="entry name" value="Carbohydrate binding domain"/>
    <property type="match status" value="1"/>
</dbReference>
<organism evidence="4">
    <name type="scientific">Absidia glauca</name>
    <name type="common">Pin mould</name>
    <dbReference type="NCBI Taxonomy" id="4829"/>
    <lineage>
        <taxon>Eukaryota</taxon>
        <taxon>Fungi</taxon>
        <taxon>Fungi incertae sedis</taxon>
        <taxon>Mucoromycota</taxon>
        <taxon>Mucoromycotina</taxon>
        <taxon>Mucoromycetes</taxon>
        <taxon>Mucorales</taxon>
        <taxon>Cunninghamellaceae</taxon>
        <taxon>Absidia</taxon>
    </lineage>
</organism>
<dbReference type="SMART" id="SM00495">
    <property type="entry name" value="ChtBD3"/>
    <property type="match status" value="1"/>
</dbReference>
<feature type="region of interest" description="Disordered" evidence="2">
    <location>
        <begin position="1"/>
        <end position="28"/>
    </location>
</feature>
<evidence type="ECO:0000256" key="2">
    <source>
        <dbReference type="SAM" id="MobiDB-lite"/>
    </source>
</evidence>
<dbReference type="Gene3D" id="2.10.10.20">
    <property type="entry name" value="Carbohydrate-binding module superfamily 5/12"/>
    <property type="match status" value="1"/>
</dbReference>
<dbReference type="OMA" id="SYVHEGH"/>
<feature type="compositionally biased region" description="Low complexity" evidence="2">
    <location>
        <begin position="163"/>
        <end position="173"/>
    </location>
</feature>